<accession>A0A3M6TWW8</accession>
<gene>
    <name evidence="1" type="ORF">pdam_00004138</name>
</gene>
<reference evidence="1 2" key="1">
    <citation type="journal article" date="2018" name="Sci. Rep.">
        <title>Comparative analysis of the Pocillopora damicornis genome highlights role of immune system in coral evolution.</title>
        <authorList>
            <person name="Cunning R."/>
            <person name="Bay R.A."/>
            <person name="Gillette P."/>
            <person name="Baker A.C."/>
            <person name="Traylor-Knowles N."/>
        </authorList>
    </citation>
    <scope>NUCLEOTIDE SEQUENCE [LARGE SCALE GENOMIC DNA]</scope>
    <source>
        <strain evidence="1">RSMAS</strain>
        <tissue evidence="1">Whole animal</tissue>
    </source>
</reference>
<organism evidence="1 2">
    <name type="scientific">Pocillopora damicornis</name>
    <name type="common">Cauliflower coral</name>
    <name type="synonym">Millepora damicornis</name>
    <dbReference type="NCBI Taxonomy" id="46731"/>
    <lineage>
        <taxon>Eukaryota</taxon>
        <taxon>Metazoa</taxon>
        <taxon>Cnidaria</taxon>
        <taxon>Anthozoa</taxon>
        <taxon>Hexacorallia</taxon>
        <taxon>Scleractinia</taxon>
        <taxon>Astrocoeniina</taxon>
        <taxon>Pocilloporidae</taxon>
        <taxon>Pocillopora</taxon>
    </lineage>
</organism>
<dbReference type="Proteomes" id="UP000275408">
    <property type="component" value="Unassembled WGS sequence"/>
</dbReference>
<keyword evidence="2" id="KW-1185">Reference proteome</keyword>
<feature type="non-terminal residue" evidence="1">
    <location>
        <position position="1"/>
    </location>
</feature>
<proteinExistence type="predicted"/>
<dbReference type="AlphaFoldDB" id="A0A3M6TWW8"/>
<evidence type="ECO:0000313" key="1">
    <source>
        <dbReference type="EMBL" id="RMX45788.1"/>
    </source>
</evidence>
<protein>
    <submittedName>
        <fullName evidence="1">Uncharacterized protein</fullName>
    </submittedName>
</protein>
<name>A0A3M6TWW8_POCDA</name>
<sequence length="102" mass="11313">ERKHASREFSVEISSVLGTEPGALITASRQQHGVNAPHDTPEEYYRRDLFIPAIPRPYHIRNVFKLIYHRDFFSDLGPLGGLLGLVLSAIVAGTDVDIAEVS</sequence>
<evidence type="ECO:0000313" key="2">
    <source>
        <dbReference type="Proteomes" id="UP000275408"/>
    </source>
</evidence>
<comment type="caution">
    <text evidence="1">The sequence shown here is derived from an EMBL/GenBank/DDBJ whole genome shotgun (WGS) entry which is preliminary data.</text>
</comment>
<dbReference type="EMBL" id="RCHS01002783">
    <property type="protein sequence ID" value="RMX45788.1"/>
    <property type="molecule type" value="Genomic_DNA"/>
</dbReference>